<protein>
    <submittedName>
        <fullName evidence="2">Uncharacterized protein</fullName>
    </submittedName>
</protein>
<dbReference type="AlphaFoldDB" id="A0A655JR10"/>
<reference evidence="2 3" key="1">
    <citation type="submission" date="2015-03" db="EMBL/GenBank/DDBJ databases">
        <authorList>
            <consortium name="Pathogen Informatics"/>
        </authorList>
    </citation>
    <scope>NUCLEOTIDE SEQUENCE [LARGE SCALE GENOMIC DNA]</scope>
    <source>
        <strain evidence="2 3">P00601463</strain>
    </source>
</reference>
<gene>
    <name evidence="2" type="ORF">ERS007741_04447</name>
</gene>
<accession>A0A655JR10</accession>
<proteinExistence type="predicted"/>
<evidence type="ECO:0000256" key="1">
    <source>
        <dbReference type="SAM" id="MobiDB-lite"/>
    </source>
</evidence>
<dbReference type="Proteomes" id="UP000048600">
    <property type="component" value="Unassembled WGS sequence"/>
</dbReference>
<feature type="region of interest" description="Disordered" evidence="1">
    <location>
        <begin position="1"/>
        <end position="23"/>
    </location>
</feature>
<name>A0A655JR10_MYCTX</name>
<evidence type="ECO:0000313" key="2">
    <source>
        <dbReference type="EMBL" id="COX47917.1"/>
    </source>
</evidence>
<sequence>MPQRAGLPRGRLGEFGPAVTDLHHEQPGQGVQIALAAVVEDGDAVAADDDRVLDAGTVPGEVQPKVSCRRVGERSARLGQ</sequence>
<evidence type="ECO:0000313" key="3">
    <source>
        <dbReference type="Proteomes" id="UP000048600"/>
    </source>
</evidence>
<organism evidence="2 3">
    <name type="scientific">Mycobacterium tuberculosis</name>
    <dbReference type="NCBI Taxonomy" id="1773"/>
    <lineage>
        <taxon>Bacteria</taxon>
        <taxon>Bacillati</taxon>
        <taxon>Actinomycetota</taxon>
        <taxon>Actinomycetes</taxon>
        <taxon>Mycobacteriales</taxon>
        <taxon>Mycobacteriaceae</taxon>
        <taxon>Mycobacterium</taxon>
        <taxon>Mycobacterium tuberculosis complex</taxon>
    </lineage>
</organism>
<dbReference type="EMBL" id="CHKL01000942">
    <property type="protein sequence ID" value="COX47917.1"/>
    <property type="molecule type" value="Genomic_DNA"/>
</dbReference>